<proteinExistence type="predicted"/>
<gene>
    <name evidence="1" type="ORF">KALB_5289</name>
</gene>
<dbReference type="HOGENOM" id="CLU_055261_13_4_11"/>
<dbReference type="AlphaFoldDB" id="W5WDN3"/>
<dbReference type="STRING" id="1449976.KALB_5289"/>
<evidence type="ECO:0000313" key="2">
    <source>
        <dbReference type="Proteomes" id="UP000019225"/>
    </source>
</evidence>
<protein>
    <submittedName>
        <fullName evidence="1">Uncharacterized protein</fullName>
    </submittedName>
</protein>
<dbReference type="Proteomes" id="UP000019225">
    <property type="component" value="Chromosome"/>
</dbReference>
<accession>W5WDN3</accession>
<organism evidence="1 2">
    <name type="scientific">Kutzneria albida DSM 43870</name>
    <dbReference type="NCBI Taxonomy" id="1449976"/>
    <lineage>
        <taxon>Bacteria</taxon>
        <taxon>Bacillati</taxon>
        <taxon>Actinomycetota</taxon>
        <taxon>Actinomycetes</taxon>
        <taxon>Pseudonocardiales</taxon>
        <taxon>Pseudonocardiaceae</taxon>
        <taxon>Kutzneria</taxon>
    </lineage>
</organism>
<evidence type="ECO:0000313" key="1">
    <source>
        <dbReference type="EMBL" id="AHH98651.1"/>
    </source>
</evidence>
<dbReference type="eggNOG" id="COG3293">
    <property type="taxonomic scope" value="Bacteria"/>
</dbReference>
<sequence length="53" mass="6164">MDYRGRNVIERGFNVLKQWRGIATRYDKLAVVYRAAIVLHAVITWTKTLSDTP</sequence>
<dbReference type="EMBL" id="CP007155">
    <property type="protein sequence ID" value="AHH98651.1"/>
    <property type="molecule type" value="Genomic_DNA"/>
</dbReference>
<name>W5WDN3_9PSEU</name>
<keyword evidence="2" id="KW-1185">Reference proteome</keyword>
<dbReference type="KEGG" id="kal:KALB_5289"/>
<reference evidence="1 2" key="1">
    <citation type="journal article" date="2014" name="BMC Genomics">
        <title>Complete genome sequence of producer of the glycopeptide antibiotic Aculeximycin Kutzneria albida DSM 43870T, a representative of minor genus of Pseudonocardiaceae.</title>
        <authorList>
            <person name="Rebets Y."/>
            <person name="Tokovenko B."/>
            <person name="Lushchyk I."/>
            <person name="Ruckert C."/>
            <person name="Zaburannyi N."/>
            <person name="Bechthold A."/>
            <person name="Kalinowski J."/>
            <person name="Luzhetskyy A."/>
        </authorList>
    </citation>
    <scope>NUCLEOTIDE SEQUENCE [LARGE SCALE GENOMIC DNA]</scope>
    <source>
        <strain evidence="1">DSM 43870</strain>
    </source>
</reference>